<sequence>MELVFEMPDPGQSGAVRQCRKVFGPAGGAIGRGEDCDWIIPDRQRLVSKRHAVVSFREGAFYLTDISANGTIDRDSGLALPKGQPTRIRDASAYLMGGIEVLAHLVGGPARSIAEADHPMSGERLIPDDAFLDLDPLKALDQQERACLDIDRLIEPAARTRTGFASLDHALLAGENLLLPELAEAGTAFKRSPATQHPDEGFWARFGGALGVELDDLDPAARESLALTAARWFKQTAQAYEEQARLILPPSIDRHG</sequence>
<dbReference type="InterPro" id="IPR008984">
    <property type="entry name" value="SMAD_FHA_dom_sf"/>
</dbReference>
<evidence type="ECO:0000313" key="2">
    <source>
        <dbReference type="EMBL" id="MDO7896641.1"/>
    </source>
</evidence>
<dbReference type="RefSeq" id="WP_304552917.1">
    <property type="nucleotide sequence ID" value="NZ_JAUQOP010000006.1"/>
</dbReference>
<dbReference type="PROSITE" id="PS50006">
    <property type="entry name" value="FHA_DOMAIN"/>
    <property type="match status" value="1"/>
</dbReference>
<dbReference type="SUPFAM" id="SSF49879">
    <property type="entry name" value="SMAD/FHA domain"/>
    <property type="match status" value="1"/>
</dbReference>
<organism evidence="2 3">
    <name type="scientific">Pseudomonas citrulli</name>
    <dbReference type="NCBI Taxonomy" id="3064347"/>
    <lineage>
        <taxon>Bacteria</taxon>
        <taxon>Pseudomonadati</taxon>
        <taxon>Pseudomonadota</taxon>
        <taxon>Gammaproteobacteria</taxon>
        <taxon>Pseudomonadales</taxon>
        <taxon>Pseudomonadaceae</taxon>
        <taxon>Pseudomonas</taxon>
    </lineage>
</organism>
<keyword evidence="3" id="KW-1185">Reference proteome</keyword>
<dbReference type="Proteomes" id="UP001228019">
    <property type="component" value="Unassembled WGS sequence"/>
</dbReference>
<dbReference type="Pfam" id="PF00498">
    <property type="entry name" value="FHA"/>
    <property type="match status" value="1"/>
</dbReference>
<reference evidence="2 3" key="1">
    <citation type="submission" date="2023-07" db="EMBL/GenBank/DDBJ databases">
        <title>Identification of four novel Pseudomonas species associated with bacterial leaf spot of cucurbits.</title>
        <authorList>
            <person name="Fullem K.R."/>
        </authorList>
    </citation>
    <scope>NUCLEOTIDE SEQUENCE [LARGE SCALE GENOMIC DNA]</scope>
    <source>
        <strain evidence="2 3">K18</strain>
    </source>
</reference>
<dbReference type="NCBIfam" id="TIGR03354">
    <property type="entry name" value="VI_FHA"/>
    <property type="match status" value="1"/>
</dbReference>
<comment type="caution">
    <text evidence="2">The sequence shown here is derived from an EMBL/GenBank/DDBJ whole genome shotgun (WGS) entry which is preliminary data.</text>
</comment>
<evidence type="ECO:0000259" key="1">
    <source>
        <dbReference type="PROSITE" id="PS50006"/>
    </source>
</evidence>
<dbReference type="Gene3D" id="2.60.200.20">
    <property type="match status" value="1"/>
</dbReference>
<name>A0ABT9BVS6_9PSED</name>
<dbReference type="InterPro" id="IPR000253">
    <property type="entry name" value="FHA_dom"/>
</dbReference>
<feature type="domain" description="FHA" evidence="1">
    <location>
        <begin position="28"/>
        <end position="78"/>
    </location>
</feature>
<dbReference type="EMBL" id="JAUQOP010000006">
    <property type="protein sequence ID" value="MDO7896641.1"/>
    <property type="molecule type" value="Genomic_DNA"/>
</dbReference>
<dbReference type="InterPro" id="IPR017735">
    <property type="entry name" value="T6SS_FHA"/>
</dbReference>
<proteinExistence type="predicted"/>
<evidence type="ECO:0000313" key="3">
    <source>
        <dbReference type="Proteomes" id="UP001228019"/>
    </source>
</evidence>
<gene>
    <name evidence="2" type="primary">tagH</name>
    <name evidence="2" type="ORF">Q6A48_07015</name>
</gene>
<protein>
    <submittedName>
        <fullName evidence="2">Type VI secretion system-associated FHA domain protein TagH</fullName>
    </submittedName>
</protein>
<dbReference type="CDD" id="cd00060">
    <property type="entry name" value="FHA"/>
    <property type="match status" value="1"/>
</dbReference>
<accession>A0ABT9BVS6</accession>